<evidence type="ECO:0000313" key="10">
    <source>
        <dbReference type="Proteomes" id="UP000515211"/>
    </source>
</evidence>
<evidence type="ECO:0000256" key="1">
    <source>
        <dbReference type="ARBA" id="ARBA00001917"/>
    </source>
</evidence>
<evidence type="ECO:0000313" key="11">
    <source>
        <dbReference type="RefSeq" id="XP_015961484.2"/>
    </source>
</evidence>
<dbReference type="InterPro" id="IPR036551">
    <property type="entry name" value="Flavin_trans-like"/>
</dbReference>
<comment type="similarity">
    <text evidence="6">Belongs to the HFCD (homooligomeric flavin containing Cys decarboxylase) superfamily.</text>
</comment>
<evidence type="ECO:0000256" key="7">
    <source>
        <dbReference type="ARBA" id="ARBA00060685"/>
    </source>
</evidence>
<feature type="domain" description="Flavoprotein" evidence="9">
    <location>
        <begin position="22"/>
        <end position="159"/>
    </location>
</feature>
<keyword evidence="4" id="KW-0210">Decarboxylase</keyword>
<comment type="cofactor">
    <cofactor evidence="1">
        <name>FMN</name>
        <dbReference type="ChEBI" id="CHEBI:58210"/>
    </cofactor>
</comment>
<evidence type="ECO:0000256" key="2">
    <source>
        <dbReference type="ARBA" id="ARBA00022604"/>
    </source>
</evidence>
<dbReference type="GO" id="GO:0004633">
    <property type="term" value="F:phosphopantothenoylcysteine decarboxylase activity"/>
    <property type="evidence" value="ECO:0007669"/>
    <property type="project" value="UniProtKB-EC"/>
</dbReference>
<reference evidence="11" key="2">
    <citation type="submission" date="2025-08" db="UniProtKB">
        <authorList>
            <consortium name="RefSeq"/>
        </authorList>
    </citation>
    <scope>IDENTIFICATION</scope>
    <source>
        <tissue evidence="11">Whole plant</tissue>
    </source>
</reference>
<dbReference type="KEGG" id="adu:107485462"/>
<organism evidence="10 11">
    <name type="scientific">Arachis duranensis</name>
    <name type="common">Wild peanut</name>
    <dbReference type="NCBI Taxonomy" id="130453"/>
    <lineage>
        <taxon>Eukaryota</taxon>
        <taxon>Viridiplantae</taxon>
        <taxon>Streptophyta</taxon>
        <taxon>Embryophyta</taxon>
        <taxon>Tracheophyta</taxon>
        <taxon>Spermatophyta</taxon>
        <taxon>Magnoliopsida</taxon>
        <taxon>eudicotyledons</taxon>
        <taxon>Gunneridae</taxon>
        <taxon>Pentapetalae</taxon>
        <taxon>rosids</taxon>
        <taxon>fabids</taxon>
        <taxon>Fabales</taxon>
        <taxon>Fabaceae</taxon>
        <taxon>Papilionoideae</taxon>
        <taxon>50 kb inversion clade</taxon>
        <taxon>dalbergioids sensu lato</taxon>
        <taxon>Dalbergieae</taxon>
        <taxon>Pterocarpus clade</taxon>
        <taxon>Arachis</taxon>
    </lineage>
</organism>
<dbReference type="AlphaFoldDB" id="A0A6P4D5A5"/>
<protein>
    <recommendedName>
        <fullName evidence="8">phosphopantothenoylcysteine decarboxylase</fullName>
        <ecNumber evidence="8">4.1.1.36</ecNumber>
    </recommendedName>
</protein>
<keyword evidence="3" id="KW-0288">FMN</keyword>
<evidence type="ECO:0000256" key="4">
    <source>
        <dbReference type="ARBA" id="ARBA00022793"/>
    </source>
</evidence>
<evidence type="ECO:0000256" key="6">
    <source>
        <dbReference type="ARBA" id="ARBA00038350"/>
    </source>
</evidence>
<gene>
    <name evidence="11" type="primary">LOC107485462</name>
</gene>
<dbReference type="PANTHER" id="PTHR14359:SF6">
    <property type="entry name" value="PHOSPHOPANTOTHENOYLCYSTEINE DECARBOXYLASE"/>
    <property type="match status" value="1"/>
</dbReference>
<evidence type="ECO:0000256" key="5">
    <source>
        <dbReference type="ARBA" id="ARBA00022993"/>
    </source>
</evidence>
<dbReference type="Gene3D" id="3.40.50.1950">
    <property type="entry name" value="Flavin prenyltransferase-like"/>
    <property type="match status" value="1"/>
</dbReference>
<evidence type="ECO:0000259" key="9">
    <source>
        <dbReference type="Pfam" id="PF02441"/>
    </source>
</evidence>
<comment type="pathway">
    <text evidence="7">Cofactor biosynthesis; coenzyme A biosynthesis; CoA from (R)-pantothenate: step 3/5.</text>
</comment>
<name>A0A6P4D5A5_ARADU</name>
<dbReference type="GO" id="GO:0010181">
    <property type="term" value="F:FMN binding"/>
    <property type="evidence" value="ECO:0007669"/>
    <property type="project" value="TreeGrafter"/>
</dbReference>
<dbReference type="GO" id="GO:0071513">
    <property type="term" value="C:phosphopantothenoylcysteine decarboxylase complex"/>
    <property type="evidence" value="ECO:0007669"/>
    <property type="project" value="TreeGrafter"/>
</dbReference>
<dbReference type="SUPFAM" id="SSF52507">
    <property type="entry name" value="Homo-oligomeric flavin-containing Cys decarboxylases, HFCD"/>
    <property type="match status" value="1"/>
</dbReference>
<dbReference type="EC" id="4.1.1.36" evidence="8"/>
<keyword evidence="10" id="KW-1185">Reference proteome</keyword>
<evidence type="ECO:0000256" key="8">
    <source>
        <dbReference type="ARBA" id="ARBA00066422"/>
    </source>
</evidence>
<keyword evidence="2" id="KW-0341">Growth regulation</keyword>
<dbReference type="GO" id="GO:0015937">
    <property type="term" value="P:coenzyme A biosynthetic process"/>
    <property type="evidence" value="ECO:0007669"/>
    <property type="project" value="UniProtKB-KW"/>
</dbReference>
<reference evidence="10" key="1">
    <citation type="journal article" date="2016" name="Nat. Genet.">
        <title>The genome sequences of Arachis duranensis and Arachis ipaensis, the diploid ancestors of cultivated peanut.</title>
        <authorList>
            <person name="Bertioli D.J."/>
            <person name="Cannon S.B."/>
            <person name="Froenicke L."/>
            <person name="Huang G."/>
            <person name="Farmer A.D."/>
            <person name="Cannon E.K."/>
            <person name="Liu X."/>
            <person name="Gao D."/>
            <person name="Clevenger J."/>
            <person name="Dash S."/>
            <person name="Ren L."/>
            <person name="Moretzsohn M.C."/>
            <person name="Shirasawa K."/>
            <person name="Huang W."/>
            <person name="Vidigal B."/>
            <person name="Abernathy B."/>
            <person name="Chu Y."/>
            <person name="Niederhuth C.E."/>
            <person name="Umale P."/>
            <person name="Araujo A.C."/>
            <person name="Kozik A."/>
            <person name="Kim K.D."/>
            <person name="Burow M.D."/>
            <person name="Varshney R.K."/>
            <person name="Wang X."/>
            <person name="Zhang X."/>
            <person name="Barkley N."/>
            <person name="Guimaraes P.M."/>
            <person name="Isobe S."/>
            <person name="Guo B."/>
            <person name="Liao B."/>
            <person name="Stalker H.T."/>
            <person name="Schmitz R.J."/>
            <person name="Scheffler B.E."/>
            <person name="Leal-Bertioli S.C."/>
            <person name="Xun X."/>
            <person name="Jackson S.A."/>
            <person name="Michelmore R."/>
            <person name="Ozias-Akins P."/>
        </authorList>
    </citation>
    <scope>NUCLEOTIDE SEQUENCE [LARGE SCALE GENOMIC DNA]</scope>
    <source>
        <strain evidence="10">cv. V14167</strain>
    </source>
</reference>
<dbReference type="GeneID" id="107485462"/>
<sequence>MMASQRGKRKLEVPDAPPRKPQILLAACGCLAADQFALLCNYFLQWAEVRTVVTKTAQKFVKVSDIPHTVPIYTDEYESFIWKKLGDPVVHIELANWAEILVIAPLSANTLSKIVSGFSDNLLTCIVRAWDYSKPVFVATSMNTLMWKNPFSERHCIAIEDLGINLVPPPSGNNPEMADPSVIYSTVRLSYDSKMKKGQGAV</sequence>
<proteinExistence type="inferred from homology"/>
<accession>A0A6P4D5A5</accession>
<dbReference type="Pfam" id="PF02441">
    <property type="entry name" value="Flavoprotein"/>
    <property type="match status" value="1"/>
</dbReference>
<dbReference type="InterPro" id="IPR003382">
    <property type="entry name" value="Flavoprotein"/>
</dbReference>
<dbReference type="Proteomes" id="UP000515211">
    <property type="component" value="Chromosome 4"/>
</dbReference>
<dbReference type="PANTHER" id="PTHR14359">
    <property type="entry name" value="HOMO-OLIGOMERIC FLAVIN CONTAINING CYS DECARBOXYLASE FAMILY"/>
    <property type="match status" value="1"/>
</dbReference>
<keyword evidence="5" id="KW-0173">Coenzyme A biosynthesis</keyword>
<evidence type="ECO:0000256" key="3">
    <source>
        <dbReference type="ARBA" id="ARBA00022643"/>
    </source>
</evidence>
<keyword evidence="4" id="KW-0456">Lyase</keyword>
<dbReference type="RefSeq" id="XP_015961484.2">
    <property type="nucleotide sequence ID" value="XM_016105998.3"/>
</dbReference>
<keyword evidence="3" id="KW-0285">Flavoprotein</keyword>